<dbReference type="SUPFAM" id="SSF89796">
    <property type="entry name" value="CoA-transferase family III (CaiB/BaiF)"/>
    <property type="match status" value="1"/>
</dbReference>
<dbReference type="FunFam" id="3.40.50.10540:FF:000005">
    <property type="entry name" value="succinate--hydroxymethylglutarate CoA-transferase isoform X1"/>
    <property type="match status" value="1"/>
</dbReference>
<reference evidence="3" key="1">
    <citation type="journal article" date="2021" name="Genome Biol. Evol.">
        <title>A High-Quality Reference Genome for a Parasitic Bivalve with Doubly Uniparental Inheritance (Bivalvia: Unionida).</title>
        <authorList>
            <person name="Smith C.H."/>
        </authorList>
    </citation>
    <scope>NUCLEOTIDE SEQUENCE</scope>
    <source>
        <strain evidence="3">CHS0354</strain>
    </source>
</reference>
<comment type="similarity">
    <text evidence="1">Belongs to the CoA-transferase III family.</text>
</comment>
<protein>
    <submittedName>
        <fullName evidence="3">Uncharacterized protein</fullName>
    </submittedName>
</protein>
<dbReference type="EMBL" id="JAEAOA010000071">
    <property type="protein sequence ID" value="KAK3581696.1"/>
    <property type="molecule type" value="Genomic_DNA"/>
</dbReference>
<evidence type="ECO:0000256" key="2">
    <source>
        <dbReference type="ARBA" id="ARBA00022679"/>
    </source>
</evidence>
<keyword evidence="2" id="KW-0808">Transferase</keyword>
<reference evidence="3" key="2">
    <citation type="journal article" date="2021" name="Genome Biol. Evol.">
        <title>Developing a high-quality reference genome for a parasitic bivalve with doubly uniparental inheritance (Bivalvia: Unionida).</title>
        <authorList>
            <person name="Smith C.H."/>
        </authorList>
    </citation>
    <scope>NUCLEOTIDE SEQUENCE</scope>
    <source>
        <strain evidence="3">CHS0354</strain>
        <tissue evidence="3">Mantle</tissue>
    </source>
</reference>
<dbReference type="PANTHER" id="PTHR48207">
    <property type="entry name" value="SUCCINATE--HYDROXYMETHYLGLUTARATE COA-TRANSFERASE"/>
    <property type="match status" value="1"/>
</dbReference>
<dbReference type="Proteomes" id="UP001195483">
    <property type="component" value="Unassembled WGS sequence"/>
</dbReference>
<evidence type="ECO:0000313" key="3">
    <source>
        <dbReference type="EMBL" id="KAK3581696.1"/>
    </source>
</evidence>
<evidence type="ECO:0000313" key="4">
    <source>
        <dbReference type="Proteomes" id="UP001195483"/>
    </source>
</evidence>
<organism evidence="3 4">
    <name type="scientific">Potamilus streckersoni</name>
    <dbReference type="NCBI Taxonomy" id="2493646"/>
    <lineage>
        <taxon>Eukaryota</taxon>
        <taxon>Metazoa</taxon>
        <taxon>Spiralia</taxon>
        <taxon>Lophotrochozoa</taxon>
        <taxon>Mollusca</taxon>
        <taxon>Bivalvia</taxon>
        <taxon>Autobranchia</taxon>
        <taxon>Heteroconchia</taxon>
        <taxon>Palaeoheterodonta</taxon>
        <taxon>Unionida</taxon>
        <taxon>Unionoidea</taxon>
        <taxon>Unionidae</taxon>
        <taxon>Ambleminae</taxon>
        <taxon>Lampsilini</taxon>
        <taxon>Potamilus</taxon>
    </lineage>
</organism>
<accession>A0AAE0RY15</accession>
<evidence type="ECO:0000256" key="1">
    <source>
        <dbReference type="ARBA" id="ARBA00008383"/>
    </source>
</evidence>
<keyword evidence="4" id="KW-1185">Reference proteome</keyword>
<reference evidence="3" key="3">
    <citation type="submission" date="2023-05" db="EMBL/GenBank/DDBJ databases">
        <authorList>
            <person name="Smith C.H."/>
        </authorList>
    </citation>
    <scope>NUCLEOTIDE SEQUENCE</scope>
    <source>
        <strain evidence="3">CHS0354</strain>
        <tissue evidence="3">Mantle</tissue>
    </source>
</reference>
<sequence length="428" mass="46807">MTTLGGFVSNISRKVKCLDPAKSKWYSTQTMKNGPLEGLRVLDLTRVLAGPYCSMLFGDLGAEVIKVERPGQGDDTRSWGPPFIGTESAYFFSINRNKKSVALNIKKAEGQDLVKKLAQKSDVLLENYIPGKLSEFGLGYSQIKEVAPKLIYCSITGYGQSGPYSKRAGYDVMVEGIGGLAHITGPEDGEPCKVGVAITDLSTGLYAMGSILAAIVYRQKTGRGQHIDCNLLSTQVASLVNIGSNYLNAGIEAKRYGTSHASIVPYQAFKTKNGHFMVGAGNDHQFKLLCQKLHLDDLASHPDFISNRQRVQNRVELVSILTREFSRKSTEEWLSVFESSEIPFGAINNMQQVFSDPQVLHNNLIQEMDHSTAGKIRVAGPAVIYSESTTVLQYPPPLLGEHTDSVLQELLGLSTDELGTLRDKGIIQ</sequence>
<dbReference type="InterPro" id="IPR003673">
    <property type="entry name" value="CoA-Trfase_fam_III"/>
</dbReference>
<dbReference type="Gene3D" id="3.40.50.10540">
    <property type="entry name" value="Crotonobetainyl-coa:carnitine coa-transferase, domain 1"/>
    <property type="match status" value="2"/>
</dbReference>
<dbReference type="InterPro" id="IPR050483">
    <property type="entry name" value="CoA-transferase_III_domain"/>
</dbReference>
<gene>
    <name evidence="3" type="ORF">CHS0354_000298</name>
</gene>
<name>A0AAE0RY15_9BIVA</name>
<dbReference type="GO" id="GO:0047369">
    <property type="term" value="F:succinate-hydroxymethylglutarate CoA-transferase activity"/>
    <property type="evidence" value="ECO:0007669"/>
    <property type="project" value="TreeGrafter"/>
</dbReference>
<dbReference type="InterPro" id="IPR023606">
    <property type="entry name" value="CoA-Trfase_III_dom_1_sf"/>
</dbReference>
<dbReference type="AlphaFoldDB" id="A0AAE0RY15"/>
<comment type="caution">
    <text evidence="3">The sequence shown here is derived from an EMBL/GenBank/DDBJ whole genome shotgun (WGS) entry which is preliminary data.</text>
</comment>
<dbReference type="Pfam" id="PF02515">
    <property type="entry name" value="CoA_transf_3"/>
    <property type="match status" value="1"/>
</dbReference>
<proteinExistence type="inferred from homology"/>
<dbReference type="PANTHER" id="PTHR48207:SF3">
    <property type="entry name" value="SUCCINATE--HYDROXYMETHYLGLUTARATE COA-TRANSFERASE"/>
    <property type="match status" value="1"/>
</dbReference>
<dbReference type="GO" id="GO:0005739">
    <property type="term" value="C:mitochondrion"/>
    <property type="evidence" value="ECO:0007669"/>
    <property type="project" value="TreeGrafter"/>
</dbReference>